<proteinExistence type="predicted"/>
<sequence length="105" mass="11853">MLCIVRLFKSETDSLYTSLTIFGNTFSWNIWRYLLLTTSSSSIASATWHNLLFPISKSPPVVKENPTPGGPLTTLRLGELRPNLLTGMFDLKLTRYGVTQLYLLL</sequence>
<organism evidence="1 2">
    <name type="scientific">Bos-associated insect adintovirus</name>
    <dbReference type="NCBI Taxonomy" id="2597806"/>
    <lineage>
        <taxon>Viruses</taxon>
        <taxon>Varidnaviria</taxon>
        <taxon>Bamfordvirae</taxon>
        <taxon>Preplasmiviricota</taxon>
        <taxon>Polisuviricotina</taxon>
        <taxon>Polintoviricetes</taxon>
        <taxon>Orthopolintovirales</taxon>
        <taxon>Adintoviridae</taxon>
    </lineage>
</organism>
<protein>
    <submittedName>
        <fullName evidence="1">Oncoid</fullName>
    </submittedName>
</protein>
<evidence type="ECO:0000313" key="1">
    <source>
        <dbReference type="EMBL" id="DAC80276.1"/>
    </source>
</evidence>
<dbReference type="Proteomes" id="UP001227660">
    <property type="component" value="Segment"/>
</dbReference>
<evidence type="ECO:0000313" key="2">
    <source>
        <dbReference type="Proteomes" id="UP001227660"/>
    </source>
</evidence>
<dbReference type="EMBL" id="BK010889">
    <property type="protein sequence ID" value="DAC80276.1"/>
    <property type="molecule type" value="Genomic_DNA"/>
</dbReference>
<reference evidence="1" key="2">
    <citation type="submission" date="2019-07" db="EMBL/GenBank/DDBJ databases">
        <authorList>
            <person name="Buck C."/>
            <person name="Tisza M."/>
        </authorList>
    </citation>
    <scope>NUCLEOTIDE SEQUENCE</scope>
    <source>
        <strain evidence="1">0104</strain>
    </source>
</reference>
<name>A0A5H3CJ80_9VIRU</name>
<accession>A0A5H3CJ80</accession>
<reference evidence="1" key="1">
    <citation type="journal article" date="2019" name="J. ISSAAS">
        <title>Identification of 'Missing Link' Families of Small DNA Tumor Viruses.</title>
        <authorList>
            <person name="Welch N.L."/>
            <person name="Tisza M.J."/>
            <person name="Belford A."/>
            <person name="Pastrana D.V."/>
            <person name="Pang Y.-Y.S."/>
            <person name="Schiller J.T."/>
            <person name="An P."/>
            <person name="Cantalupo P.G."/>
            <person name="Pipas J.M."/>
            <person name="Koda S."/>
            <person name="Subramaniam K."/>
            <person name="Waltzek T.B."/>
            <person name="Bian C."/>
            <person name="Shi Q."/>
            <person name="Ruan Z."/>
            <person name="Ng T.F.-F."/>
            <person name="Starrett G.J."/>
            <person name="Buck C.B."/>
        </authorList>
    </citation>
    <scope>NUCLEOTIDE SEQUENCE</scope>
    <source>
        <strain evidence="1">0104</strain>
    </source>
</reference>